<dbReference type="Proteomes" id="UP000825369">
    <property type="component" value="Chromosome"/>
</dbReference>
<dbReference type="RefSeq" id="WP_219474395.1">
    <property type="nucleotide sequence ID" value="NZ_BSCX01000012.1"/>
</dbReference>
<dbReference type="EMBL" id="CP066882">
    <property type="protein sequence ID" value="QYC30777.1"/>
    <property type="molecule type" value="Genomic_DNA"/>
</dbReference>
<protein>
    <submittedName>
        <fullName evidence="1">Uncharacterized protein</fullName>
    </submittedName>
</protein>
<sequence length="182" mass="22050">MKKIQDFKNWLFLLEKELEPKLINSSQYFIKTVEQDKIVALKKINEFEKGQFEWLISRIQYLIKDTETEIQRYLYYLEVDFSQKVLNFSKVRMNTNLLDIEEYLNKLKNDINNIKPKFKTNLENFEKISNYVYSKTNDKSLLPSNLTEEEEKYCETIKEWYDPIYCETITPEIIYIVSSTEE</sequence>
<evidence type="ECO:0000313" key="1">
    <source>
        <dbReference type="EMBL" id="QYC30777.1"/>
    </source>
</evidence>
<keyword evidence="2" id="KW-1185">Reference proteome</keyword>
<reference evidence="1 2" key="1">
    <citation type="journal article" date="2021" name="Mol. Plant">
        <title>Genomic insights into the fast growth of paulownias and the formation of Paulownia witches' broom.</title>
        <authorList>
            <person name="Cao Y."/>
            <person name="Sun G."/>
            <person name="Zhai X."/>
            <person name="Xu P."/>
            <person name="Ma L."/>
            <person name="Deng M."/>
            <person name="Zhao Z."/>
            <person name="Yang H."/>
            <person name="Dong Y."/>
            <person name="Shang Z."/>
            <person name="Lv Y."/>
            <person name="Yan L."/>
            <person name="Liu H."/>
            <person name="Cao X."/>
            <person name="Li B."/>
            <person name="Wang Z."/>
            <person name="Zhao X."/>
            <person name="Yu H."/>
            <person name="Wang F."/>
            <person name="Ma W."/>
            <person name="Huang J."/>
            <person name="Fan G."/>
        </authorList>
    </citation>
    <scope>NUCLEOTIDE SEQUENCE [LARGE SCALE GENOMIC DNA]</scope>
    <source>
        <strain evidence="1 2">Zhengzhou</strain>
    </source>
</reference>
<gene>
    <name evidence="1" type="ORF">HGD80_03115</name>
</gene>
<proteinExistence type="predicted"/>
<accession>A0ABX8TP82</accession>
<evidence type="ECO:0000313" key="2">
    <source>
        <dbReference type="Proteomes" id="UP000825369"/>
    </source>
</evidence>
<organism evidence="1 2">
    <name type="scientific">Paulownia witches'-broom phytoplasma</name>
    <dbReference type="NCBI Taxonomy" id="39647"/>
    <lineage>
        <taxon>Bacteria</taxon>
        <taxon>Bacillati</taxon>
        <taxon>Mycoplasmatota</taxon>
        <taxon>Mollicutes</taxon>
        <taxon>Acholeplasmatales</taxon>
        <taxon>Acholeplasmataceae</taxon>
        <taxon>Candidatus Phytoplasma</taxon>
        <taxon>16SrI (Aster yellows group)</taxon>
    </lineage>
</organism>
<name>A0ABX8TP82_9MOLU</name>